<dbReference type="Pfam" id="PF13632">
    <property type="entry name" value="Glyco_trans_2_3"/>
    <property type="match status" value="1"/>
</dbReference>
<organism evidence="3 4">
    <name type="scientific">Salarchaeum japonicum</name>
    <dbReference type="NCBI Taxonomy" id="555573"/>
    <lineage>
        <taxon>Archaea</taxon>
        <taxon>Methanobacteriati</taxon>
        <taxon>Methanobacteriota</taxon>
        <taxon>Stenosarchaea group</taxon>
        <taxon>Halobacteria</taxon>
        <taxon>Halobacteriales</taxon>
        <taxon>Halobacteriaceae</taxon>
    </lineage>
</organism>
<protein>
    <recommendedName>
        <fullName evidence="2">Glycosyltransferase 2-like domain-containing protein</fullName>
    </recommendedName>
</protein>
<dbReference type="PANTHER" id="PTHR16779:SF1">
    <property type="entry name" value="BETA-1,4-MANNOSYLTRANSFERASE EGH"/>
    <property type="match status" value="1"/>
</dbReference>
<comment type="caution">
    <text evidence="3">The sequence shown here is derived from an EMBL/GenBank/DDBJ whole genome shotgun (WGS) entry which is preliminary data.</text>
</comment>
<reference evidence="3 4" key="1">
    <citation type="journal article" date="2019" name="Int. J. Syst. Evol. Microbiol.">
        <title>The Global Catalogue of Microorganisms (GCM) 10K type strain sequencing project: providing services to taxonomists for standard genome sequencing and annotation.</title>
        <authorList>
            <consortium name="The Broad Institute Genomics Platform"/>
            <consortium name="The Broad Institute Genome Sequencing Center for Infectious Disease"/>
            <person name="Wu L."/>
            <person name="Ma J."/>
        </authorList>
    </citation>
    <scope>NUCLEOTIDE SEQUENCE [LARGE SCALE GENOMIC DNA]</scope>
    <source>
        <strain evidence="3 4">JCM 16327</strain>
    </source>
</reference>
<gene>
    <name evidence="3" type="ORF">GCM10009019_15000</name>
</gene>
<feature type="transmembrane region" description="Helical" evidence="1">
    <location>
        <begin position="365"/>
        <end position="388"/>
    </location>
</feature>
<sequence length="458" mass="52151">MTRRRQLVFAAVGALAVLFVAVDLALLVLPPELWLLDGVIGAFWETLRESPALVMTFVLWQLVLLYTIPVSFWSYLFVFYLWKHYRPTRRGDDEVSVEWTPDAVQVRVLTIDNESVVQETVDSLPDTLSDVVVVAEADIHVDGAEVVVVPESFTCEFAQFKGRAIEYARIHHPTDKEYVLYLDEDTRVPSFDGIPSNADIVQFRERPVRTGGILPYLAEIHRIGFNIEQRAFPYLRVPFYAWGGGIAIRRSLEDRITWDTDTIVEDSVFAWRAVLDEDATFEVVDTFFENQAPPSIRAMVGQRRRWLTGTRSKSRLLPWDYRILYHFRDIGWAVSVFGPVFWVTSALTYVGVETIPLTVLVLPEVYVALSLVLLAHVYLWSLLGLLYYRERPHIWLGLLALTPFVVLLHSAGALYGILSPARQFAVTEKVSNTVEDAAETVLELTPLADDDATDRRDD</sequence>
<dbReference type="SUPFAM" id="SSF53448">
    <property type="entry name" value="Nucleotide-diphospho-sugar transferases"/>
    <property type="match status" value="1"/>
</dbReference>
<evidence type="ECO:0000313" key="4">
    <source>
        <dbReference type="Proteomes" id="UP001500194"/>
    </source>
</evidence>
<evidence type="ECO:0000313" key="3">
    <source>
        <dbReference type="EMBL" id="GAA0652745.1"/>
    </source>
</evidence>
<dbReference type="GeneID" id="68573824"/>
<keyword evidence="1" id="KW-0812">Transmembrane</keyword>
<feature type="transmembrane region" description="Helical" evidence="1">
    <location>
        <begin position="330"/>
        <end position="350"/>
    </location>
</feature>
<feature type="domain" description="Glycosyltransferase 2-like" evidence="2">
    <location>
        <begin position="178"/>
        <end position="379"/>
    </location>
</feature>
<feature type="transmembrane region" description="Helical" evidence="1">
    <location>
        <begin position="57"/>
        <end position="82"/>
    </location>
</feature>
<dbReference type="InterPro" id="IPR027389">
    <property type="entry name" value="B_mannosylTrfase_Bre-3/Egh"/>
</dbReference>
<dbReference type="InterPro" id="IPR029044">
    <property type="entry name" value="Nucleotide-diphossugar_trans"/>
</dbReference>
<feature type="transmembrane region" description="Helical" evidence="1">
    <location>
        <begin position="7"/>
        <end position="29"/>
    </location>
</feature>
<name>A0AAV3T2A1_9EURY</name>
<dbReference type="PANTHER" id="PTHR16779">
    <property type="entry name" value="BETA-1,4-MANNOSYLTRANSFERASE EGH"/>
    <property type="match status" value="1"/>
</dbReference>
<dbReference type="GO" id="GO:0019187">
    <property type="term" value="F:beta-1,4-mannosyltransferase activity"/>
    <property type="evidence" value="ECO:0007669"/>
    <property type="project" value="InterPro"/>
</dbReference>
<evidence type="ECO:0000259" key="2">
    <source>
        <dbReference type="Pfam" id="PF13632"/>
    </source>
</evidence>
<evidence type="ECO:0000256" key="1">
    <source>
        <dbReference type="SAM" id="Phobius"/>
    </source>
</evidence>
<keyword evidence="1" id="KW-0472">Membrane</keyword>
<accession>A0AAV3T2A1</accession>
<dbReference type="RefSeq" id="WP_227260815.1">
    <property type="nucleotide sequence ID" value="NZ_BAAADU010000002.1"/>
</dbReference>
<keyword evidence="4" id="KW-1185">Reference proteome</keyword>
<feature type="transmembrane region" description="Helical" evidence="1">
    <location>
        <begin position="395"/>
        <end position="418"/>
    </location>
</feature>
<dbReference type="Proteomes" id="UP001500194">
    <property type="component" value="Unassembled WGS sequence"/>
</dbReference>
<dbReference type="EMBL" id="BAAADU010000002">
    <property type="protein sequence ID" value="GAA0652745.1"/>
    <property type="molecule type" value="Genomic_DNA"/>
</dbReference>
<keyword evidence="1" id="KW-1133">Transmembrane helix</keyword>
<proteinExistence type="predicted"/>
<dbReference type="GO" id="GO:0005737">
    <property type="term" value="C:cytoplasm"/>
    <property type="evidence" value="ECO:0007669"/>
    <property type="project" value="TreeGrafter"/>
</dbReference>
<dbReference type="InterPro" id="IPR001173">
    <property type="entry name" value="Glyco_trans_2-like"/>
</dbReference>
<dbReference type="AlphaFoldDB" id="A0AAV3T2A1"/>